<comment type="caution">
    <text evidence="2">The sequence shown here is derived from an EMBL/GenBank/DDBJ whole genome shotgun (WGS) entry which is preliminary data.</text>
</comment>
<keyword evidence="3" id="KW-1185">Reference proteome</keyword>
<sequence>MNQTIRRYIGPAPMYRIPRRRGEELEKEKCKETPCRCEKDEIQEKRWTLKRTEQKRRIRPKSEYENGAGFFGTEGKPAQKPTPMSPTHGNKKNCEFTAEYTENNAAIRSAILAVYEFPIYHKYFRPRSHRVEVAASGDPRTNGDSTLYYFYYYQESKATGRPPLPTNSSLQTLKLQPHASPHLGTDLRIAQLSNIGSFDHH</sequence>
<dbReference type="AlphaFoldDB" id="A0ABD2C051"/>
<dbReference type="Proteomes" id="UP001607303">
    <property type="component" value="Unassembled WGS sequence"/>
</dbReference>
<evidence type="ECO:0000313" key="2">
    <source>
        <dbReference type="EMBL" id="KAL2738416.1"/>
    </source>
</evidence>
<feature type="region of interest" description="Disordered" evidence="1">
    <location>
        <begin position="51"/>
        <end position="90"/>
    </location>
</feature>
<organism evidence="2 3">
    <name type="scientific">Vespula maculifrons</name>
    <name type="common">Eastern yellow jacket</name>
    <name type="synonym">Wasp</name>
    <dbReference type="NCBI Taxonomy" id="7453"/>
    <lineage>
        <taxon>Eukaryota</taxon>
        <taxon>Metazoa</taxon>
        <taxon>Ecdysozoa</taxon>
        <taxon>Arthropoda</taxon>
        <taxon>Hexapoda</taxon>
        <taxon>Insecta</taxon>
        <taxon>Pterygota</taxon>
        <taxon>Neoptera</taxon>
        <taxon>Endopterygota</taxon>
        <taxon>Hymenoptera</taxon>
        <taxon>Apocrita</taxon>
        <taxon>Aculeata</taxon>
        <taxon>Vespoidea</taxon>
        <taxon>Vespidae</taxon>
        <taxon>Vespinae</taxon>
        <taxon>Vespula</taxon>
    </lineage>
</organism>
<dbReference type="EMBL" id="JAYRBN010000063">
    <property type="protein sequence ID" value="KAL2738416.1"/>
    <property type="molecule type" value="Genomic_DNA"/>
</dbReference>
<gene>
    <name evidence="2" type="ORF">V1477_011775</name>
</gene>
<protein>
    <submittedName>
        <fullName evidence="2">Uncharacterized protein</fullName>
    </submittedName>
</protein>
<accession>A0ABD2C051</accession>
<name>A0ABD2C051_VESMC</name>
<reference evidence="2 3" key="1">
    <citation type="journal article" date="2024" name="Ann. Entomol. Soc. Am.">
        <title>Genomic analyses of the southern and eastern yellowjacket wasps (Hymenoptera: Vespidae) reveal evolutionary signatures of social life.</title>
        <authorList>
            <person name="Catto M.A."/>
            <person name="Caine P.B."/>
            <person name="Orr S.E."/>
            <person name="Hunt B.G."/>
            <person name="Goodisman M.A.D."/>
        </authorList>
    </citation>
    <scope>NUCLEOTIDE SEQUENCE [LARGE SCALE GENOMIC DNA]</scope>
    <source>
        <strain evidence="2">232</strain>
        <tissue evidence="2">Head and thorax</tissue>
    </source>
</reference>
<proteinExistence type="predicted"/>
<evidence type="ECO:0000256" key="1">
    <source>
        <dbReference type="SAM" id="MobiDB-lite"/>
    </source>
</evidence>
<evidence type="ECO:0000313" key="3">
    <source>
        <dbReference type="Proteomes" id="UP001607303"/>
    </source>
</evidence>